<feature type="transmembrane region" description="Helical" evidence="1">
    <location>
        <begin position="37"/>
        <end position="58"/>
    </location>
</feature>
<proteinExistence type="predicted"/>
<dbReference type="EMBL" id="VOBR01000026">
    <property type="protein sequence ID" value="TWP47426.1"/>
    <property type="molecule type" value="Genomic_DNA"/>
</dbReference>
<organism evidence="3 4">
    <name type="scientific">Lentzea tibetensis</name>
    <dbReference type="NCBI Taxonomy" id="2591470"/>
    <lineage>
        <taxon>Bacteria</taxon>
        <taxon>Bacillati</taxon>
        <taxon>Actinomycetota</taxon>
        <taxon>Actinomycetes</taxon>
        <taxon>Pseudonocardiales</taxon>
        <taxon>Pseudonocardiaceae</taxon>
        <taxon>Lentzea</taxon>
    </lineage>
</organism>
<keyword evidence="2" id="KW-0732">Signal</keyword>
<evidence type="ECO:0000256" key="1">
    <source>
        <dbReference type="SAM" id="Phobius"/>
    </source>
</evidence>
<dbReference type="Proteomes" id="UP000316639">
    <property type="component" value="Unassembled WGS sequence"/>
</dbReference>
<feature type="signal peptide" evidence="2">
    <location>
        <begin position="1"/>
        <end position="21"/>
    </location>
</feature>
<keyword evidence="1" id="KW-0812">Transmembrane</keyword>
<evidence type="ECO:0000256" key="2">
    <source>
        <dbReference type="SAM" id="SignalP"/>
    </source>
</evidence>
<keyword evidence="1" id="KW-1133">Transmembrane helix</keyword>
<gene>
    <name evidence="3" type="ORF">FKR81_32455</name>
</gene>
<accession>A0A563EK67</accession>
<comment type="caution">
    <text evidence="3">The sequence shown here is derived from an EMBL/GenBank/DDBJ whole genome shotgun (WGS) entry which is preliminary data.</text>
</comment>
<name>A0A563EK67_9PSEU</name>
<dbReference type="AlphaFoldDB" id="A0A563EK67"/>
<protein>
    <submittedName>
        <fullName evidence="3">Uncharacterized protein</fullName>
    </submittedName>
</protein>
<keyword evidence="1" id="KW-0472">Membrane</keyword>
<evidence type="ECO:0000313" key="4">
    <source>
        <dbReference type="Proteomes" id="UP000316639"/>
    </source>
</evidence>
<reference evidence="3 4" key="1">
    <citation type="submission" date="2019-07" db="EMBL/GenBank/DDBJ databases">
        <title>Lentzea xizangensis sp. nov., isolated from Qinghai-Tibetan Plateau Soils.</title>
        <authorList>
            <person name="Huang J."/>
        </authorList>
    </citation>
    <scope>NUCLEOTIDE SEQUENCE [LARGE SCALE GENOMIC DNA]</scope>
    <source>
        <strain evidence="3 4">FXJ1.1311</strain>
    </source>
</reference>
<keyword evidence="4" id="KW-1185">Reference proteome</keyword>
<evidence type="ECO:0000313" key="3">
    <source>
        <dbReference type="EMBL" id="TWP47426.1"/>
    </source>
</evidence>
<dbReference type="RefSeq" id="WP_146357890.1">
    <property type="nucleotide sequence ID" value="NZ_VOBR01000026.1"/>
</dbReference>
<sequence length="128" mass="13535">MRKPPMRTLGVAVLLASSAGAQVVAGANGGVTPWLATWLLVTVAAAGAAGLLSIPASIEKKSSDSIRSDRTGFETTSELDVGRDRQIEKSAMVDIERVDPRLQKALSDSRPTLLRESRVTSLTNAFSL</sequence>
<feature type="chain" id="PRO_5039665597" evidence="2">
    <location>
        <begin position="22"/>
        <end position="128"/>
    </location>
</feature>